<dbReference type="OrthoDB" id="341482at2759"/>
<comment type="subcellular location">
    <subcellularLocation>
        <location evidence="1">Nucleus</location>
        <location evidence="1">Nuclear pore complex</location>
    </subcellularLocation>
</comment>
<dbReference type="EMBL" id="JABCKV010000096">
    <property type="protein sequence ID" value="KAG5643781.1"/>
    <property type="molecule type" value="Genomic_DNA"/>
</dbReference>
<evidence type="ECO:0000256" key="1">
    <source>
        <dbReference type="ARBA" id="ARBA00004567"/>
    </source>
</evidence>
<dbReference type="InterPro" id="IPR019321">
    <property type="entry name" value="Nucleoporin_Nup88"/>
</dbReference>
<dbReference type="Pfam" id="PF10168">
    <property type="entry name" value="Nup88"/>
    <property type="match status" value="2"/>
</dbReference>
<keyword evidence="4" id="KW-0653">Protein transport</keyword>
<evidence type="ECO:0000256" key="4">
    <source>
        <dbReference type="ARBA" id="ARBA00022927"/>
    </source>
</evidence>
<evidence type="ECO:0000256" key="3">
    <source>
        <dbReference type="ARBA" id="ARBA00022816"/>
    </source>
</evidence>
<organism evidence="8 9">
    <name type="scientific">Asterophora parasitica</name>
    <dbReference type="NCBI Taxonomy" id="117018"/>
    <lineage>
        <taxon>Eukaryota</taxon>
        <taxon>Fungi</taxon>
        <taxon>Dikarya</taxon>
        <taxon>Basidiomycota</taxon>
        <taxon>Agaricomycotina</taxon>
        <taxon>Agaricomycetes</taxon>
        <taxon>Agaricomycetidae</taxon>
        <taxon>Agaricales</taxon>
        <taxon>Tricholomatineae</taxon>
        <taxon>Lyophyllaceae</taxon>
        <taxon>Asterophora</taxon>
    </lineage>
</organism>
<dbReference type="Proteomes" id="UP000775547">
    <property type="component" value="Unassembled WGS sequence"/>
</dbReference>
<evidence type="ECO:0000313" key="8">
    <source>
        <dbReference type="EMBL" id="KAG5643781.1"/>
    </source>
</evidence>
<evidence type="ECO:0000313" key="9">
    <source>
        <dbReference type="Proteomes" id="UP000775547"/>
    </source>
</evidence>
<comment type="caution">
    <text evidence="8">The sequence shown here is derived from an EMBL/GenBank/DDBJ whole genome shotgun (WGS) entry which is preliminary data.</text>
</comment>
<dbReference type="GO" id="GO:0005643">
    <property type="term" value="C:nuclear pore"/>
    <property type="evidence" value="ECO:0007669"/>
    <property type="project" value="UniProtKB-SubCell"/>
</dbReference>
<dbReference type="SUPFAM" id="SSF50978">
    <property type="entry name" value="WD40 repeat-like"/>
    <property type="match status" value="1"/>
</dbReference>
<reference evidence="8" key="2">
    <citation type="submission" date="2021-10" db="EMBL/GenBank/DDBJ databases">
        <title>Phylogenomics reveals ancestral predisposition of the termite-cultivated fungus Termitomyces towards a domesticated lifestyle.</title>
        <authorList>
            <person name="Auxier B."/>
            <person name="Grum-Grzhimaylo A."/>
            <person name="Cardenas M.E."/>
            <person name="Lodge J.D."/>
            <person name="Laessoe T."/>
            <person name="Pedersen O."/>
            <person name="Smith M.E."/>
            <person name="Kuyper T.W."/>
            <person name="Franco-Molano E.A."/>
            <person name="Baroni T.J."/>
            <person name="Aanen D.K."/>
        </authorList>
    </citation>
    <scope>NUCLEOTIDE SEQUENCE</scope>
    <source>
        <strain evidence="8">AP01</strain>
        <tissue evidence="8">Mycelium</tissue>
    </source>
</reference>
<evidence type="ECO:0000256" key="2">
    <source>
        <dbReference type="ARBA" id="ARBA00022448"/>
    </source>
</evidence>
<gene>
    <name evidence="8" type="ORF">DXG03_009660</name>
</gene>
<dbReference type="GO" id="GO:0006606">
    <property type="term" value="P:protein import into nucleus"/>
    <property type="evidence" value="ECO:0007669"/>
    <property type="project" value="TreeGrafter"/>
</dbReference>
<evidence type="ECO:0000256" key="6">
    <source>
        <dbReference type="ARBA" id="ARBA00023132"/>
    </source>
</evidence>
<keyword evidence="9" id="KW-1185">Reference proteome</keyword>
<keyword evidence="3" id="KW-0509">mRNA transport</keyword>
<accession>A0A9P7K9T1</accession>
<dbReference type="GO" id="GO:0000056">
    <property type="term" value="P:ribosomal small subunit export from nucleus"/>
    <property type="evidence" value="ECO:0007669"/>
    <property type="project" value="InterPro"/>
</dbReference>
<dbReference type="GO" id="GO:0000055">
    <property type="term" value="P:ribosomal large subunit export from nucleus"/>
    <property type="evidence" value="ECO:0007669"/>
    <property type="project" value="InterPro"/>
</dbReference>
<dbReference type="InterPro" id="IPR037700">
    <property type="entry name" value="NUP88/NUP82"/>
</dbReference>
<dbReference type="GO" id="GO:0006406">
    <property type="term" value="P:mRNA export from nucleus"/>
    <property type="evidence" value="ECO:0007669"/>
    <property type="project" value="TreeGrafter"/>
</dbReference>
<keyword evidence="6" id="KW-0906">Nuclear pore complex</keyword>
<proteinExistence type="predicted"/>
<dbReference type="GO" id="GO:0017056">
    <property type="term" value="F:structural constituent of nuclear pore"/>
    <property type="evidence" value="ECO:0007669"/>
    <property type="project" value="InterPro"/>
</dbReference>
<dbReference type="AlphaFoldDB" id="A0A9P7K9T1"/>
<evidence type="ECO:0000256" key="7">
    <source>
        <dbReference type="ARBA" id="ARBA00023242"/>
    </source>
</evidence>
<dbReference type="InterPro" id="IPR036322">
    <property type="entry name" value="WD40_repeat_dom_sf"/>
</dbReference>
<name>A0A9P7K9T1_9AGAR</name>
<dbReference type="PANTHER" id="PTHR13257:SF0">
    <property type="entry name" value="NUCLEAR PORE COMPLEX PROTEIN NUP88"/>
    <property type="match status" value="1"/>
</dbReference>
<keyword evidence="2" id="KW-0813">Transport</keyword>
<keyword evidence="7" id="KW-0539">Nucleus</keyword>
<evidence type="ECO:0000256" key="5">
    <source>
        <dbReference type="ARBA" id="ARBA00023010"/>
    </source>
</evidence>
<reference evidence="8" key="1">
    <citation type="submission" date="2020-07" db="EMBL/GenBank/DDBJ databases">
        <authorList>
            <person name="Nieuwenhuis M."/>
            <person name="Van De Peppel L.J.J."/>
        </authorList>
    </citation>
    <scope>NUCLEOTIDE SEQUENCE</scope>
    <source>
        <strain evidence="8">AP01</strain>
        <tissue evidence="8">Mycelium</tissue>
    </source>
</reference>
<protein>
    <submittedName>
        <fullName evidence="8">Uncharacterized protein</fullName>
    </submittedName>
</protein>
<dbReference type="PANTHER" id="PTHR13257">
    <property type="entry name" value="NUCLEOPORIN NUP84-RELATED"/>
    <property type="match status" value="1"/>
</dbReference>
<keyword evidence="5" id="KW-0811">Translocation</keyword>
<sequence>MDPDHDWSAALAGHPIFSPAKAAGSSLERAEASLELSSNTLPKFTQLDPEDGPAPSGRRRVMVLKEADLIVAVGREVRMTSLGDAKLSRSTRQTYKFEIHQISLNPSGKLLAVAGAFQVAVIVLPRGGFARLVPDKLDCKSVQVGQFYHASNASAPIAKIEWHPWGEAGSTLMVMTTDGKLREYDISVDTEEPQQVLSFMPEKRTTAFLATDSSEREVASFTLGKGRADWGPLTIYAVTKSGDVYSICPYMPQNASIPSSYVHSLECFIGAKQEFLAQERTSAATKNLFTLYDYQRKYVTALVKQLPPGTVFPAASRSVLLHPPTTIRAPPTRQGPFLLQPSPRTLDGSEGGDATDISYLAFDTDDGEGEGEGEGDGGETEHLGVVMIAFQDGKVDVCFDVEKVEARWDSKASNRDLPMLAVYETIDLGLISTLKLTTISRGDPSPLDLLQANHPVFQSDPIHTDAIYVYHAFGVHALNIAPVLQSLALALRTDDESAGTSLDAALQTSAGTSVQPILTTFSVERKCSTPVIAVTIPNDVYLTYSIFILTSAMLLTSFPLNLRFDSPHSPPRIPPAPDKNSVQFSQKSYWLTPPDGPQAYVSMLQKNPYTPPAALTRASGLPNNPKLSLPQSTKKSEFTLTPDTLRYLGTKGRDLTSQSMDIKLAVKATDERVMLQQEEISRMANKCREMQSLIDQLKGSRREASEARFKKVQAEQKTLLERLDRMLQGMMERASPEISEHEAKWFEELKRMKGEISGVGKYDEGSLAARTRLLEREYARLKPALKELSEKEKRRKEKLTESTQGLGFSQAFEFGERSNHERLRISEVEKQILDLAAKVDVTLGRPPSAQ</sequence>